<evidence type="ECO:0000313" key="9">
    <source>
        <dbReference type="EMBL" id="CAD9826512.1"/>
    </source>
</evidence>
<reference evidence="9" key="1">
    <citation type="submission" date="2021-01" db="EMBL/GenBank/DDBJ databases">
        <authorList>
            <person name="Corre E."/>
            <person name="Pelletier E."/>
            <person name="Niang G."/>
            <person name="Scheremetjew M."/>
            <person name="Finn R."/>
            <person name="Kale V."/>
            <person name="Holt S."/>
            <person name="Cochrane G."/>
            <person name="Meng A."/>
            <person name="Brown T."/>
            <person name="Cohen L."/>
        </authorList>
    </citation>
    <scope>NUCLEOTIDE SEQUENCE</scope>
    <source>
        <strain evidence="9">CCMP2084</strain>
    </source>
</reference>
<dbReference type="Gene3D" id="3.10.50.40">
    <property type="match status" value="1"/>
</dbReference>
<feature type="signal peptide" evidence="7">
    <location>
        <begin position="1"/>
        <end position="26"/>
    </location>
</feature>
<dbReference type="InterPro" id="IPR046357">
    <property type="entry name" value="PPIase_dom_sf"/>
</dbReference>
<evidence type="ECO:0000256" key="1">
    <source>
        <dbReference type="ARBA" id="ARBA00000971"/>
    </source>
</evidence>
<dbReference type="AlphaFoldDB" id="A0A7S2UPR6"/>
<dbReference type="FunFam" id="3.10.50.40:FF:000006">
    <property type="entry name" value="Peptidyl-prolyl cis-trans isomerase"/>
    <property type="match status" value="1"/>
</dbReference>
<evidence type="ECO:0000256" key="6">
    <source>
        <dbReference type="SAM" id="MobiDB-lite"/>
    </source>
</evidence>
<dbReference type="EMBL" id="HBHQ01027088">
    <property type="protein sequence ID" value="CAD9826512.1"/>
    <property type="molecule type" value="Transcribed_RNA"/>
</dbReference>
<dbReference type="GO" id="GO:0003755">
    <property type="term" value="F:peptidyl-prolyl cis-trans isomerase activity"/>
    <property type="evidence" value="ECO:0007669"/>
    <property type="project" value="UniProtKB-KW"/>
</dbReference>
<evidence type="ECO:0000256" key="2">
    <source>
        <dbReference type="ARBA" id="ARBA00013194"/>
    </source>
</evidence>
<evidence type="ECO:0000256" key="7">
    <source>
        <dbReference type="SAM" id="SignalP"/>
    </source>
</evidence>
<dbReference type="Pfam" id="PF00254">
    <property type="entry name" value="FKBP_C"/>
    <property type="match status" value="1"/>
</dbReference>
<feature type="domain" description="PPIase FKBP-type" evidence="8">
    <location>
        <begin position="86"/>
        <end position="175"/>
    </location>
</feature>
<dbReference type="PROSITE" id="PS50059">
    <property type="entry name" value="FKBP_PPIASE"/>
    <property type="match status" value="1"/>
</dbReference>
<dbReference type="PANTHER" id="PTHR10516:SF443">
    <property type="entry name" value="FK506-BINDING PROTEIN 59-RELATED"/>
    <property type="match status" value="1"/>
</dbReference>
<evidence type="ECO:0000256" key="5">
    <source>
        <dbReference type="PROSITE-ProRule" id="PRU00277"/>
    </source>
</evidence>
<proteinExistence type="predicted"/>
<keyword evidence="4 5" id="KW-0413">Isomerase</keyword>
<comment type="catalytic activity">
    <reaction evidence="1 5">
        <text>[protein]-peptidylproline (omega=180) = [protein]-peptidylproline (omega=0)</text>
        <dbReference type="Rhea" id="RHEA:16237"/>
        <dbReference type="Rhea" id="RHEA-COMP:10747"/>
        <dbReference type="Rhea" id="RHEA-COMP:10748"/>
        <dbReference type="ChEBI" id="CHEBI:83833"/>
        <dbReference type="ChEBI" id="CHEBI:83834"/>
        <dbReference type="EC" id="5.2.1.8"/>
    </reaction>
</comment>
<feature type="region of interest" description="Disordered" evidence="6">
    <location>
        <begin position="445"/>
        <end position="471"/>
    </location>
</feature>
<dbReference type="InterPro" id="IPR001179">
    <property type="entry name" value="PPIase_FKBP_dom"/>
</dbReference>
<feature type="chain" id="PRO_5031444381" description="peptidylprolyl isomerase" evidence="7">
    <location>
        <begin position="27"/>
        <end position="546"/>
    </location>
</feature>
<keyword evidence="7" id="KW-0732">Signal</keyword>
<keyword evidence="3 5" id="KW-0697">Rotamase</keyword>
<dbReference type="PANTHER" id="PTHR10516">
    <property type="entry name" value="PEPTIDYL-PROLYL CIS-TRANS ISOMERASE"/>
    <property type="match status" value="1"/>
</dbReference>
<dbReference type="SUPFAM" id="SSF54534">
    <property type="entry name" value="FKBP-like"/>
    <property type="match status" value="1"/>
</dbReference>
<organism evidence="9">
    <name type="scientific">Attheya septentrionalis</name>
    <dbReference type="NCBI Taxonomy" id="420275"/>
    <lineage>
        <taxon>Eukaryota</taxon>
        <taxon>Sar</taxon>
        <taxon>Stramenopiles</taxon>
        <taxon>Ochrophyta</taxon>
        <taxon>Bacillariophyta</taxon>
        <taxon>Coscinodiscophyceae</taxon>
        <taxon>Chaetocerotophycidae</taxon>
        <taxon>Chaetocerotales</taxon>
        <taxon>Attheyaceae</taxon>
        <taxon>Attheya</taxon>
    </lineage>
</organism>
<evidence type="ECO:0000256" key="3">
    <source>
        <dbReference type="ARBA" id="ARBA00023110"/>
    </source>
</evidence>
<evidence type="ECO:0000256" key="4">
    <source>
        <dbReference type="ARBA" id="ARBA00023235"/>
    </source>
</evidence>
<dbReference type="EC" id="5.2.1.8" evidence="2 5"/>
<protein>
    <recommendedName>
        <fullName evidence="2 5">peptidylprolyl isomerase</fullName>
        <ecNumber evidence="2 5">5.2.1.8</ecNumber>
    </recommendedName>
</protein>
<dbReference type="GO" id="GO:0005737">
    <property type="term" value="C:cytoplasm"/>
    <property type="evidence" value="ECO:0007669"/>
    <property type="project" value="TreeGrafter"/>
</dbReference>
<sequence length="546" mass="59765">MVRMGRGSGWSRLFLLKCLLVGSAYCIHIDTVQAATGKITGTDSHRIMASTSISEPMDVSVAQDGGVMKTILEEAPVGAEGPPPKGMIVTAHYTGTLETDGSKFDSSRDRGTAFMFTIGQGQVIQGWDEGFASMKVGEHAVLTIRSDYGYGQNGRPPKIPGGATLLFDVELLGFDPLDNDEDITSSTEHDIIDPEHEVDCERSAPFVGTVSPTGLTVAYQYQLETTNNNEEEDTNDSDWMDRLLRKMEIRIGQLLLKPVFSERCITQRPMRGRPRGQHHRHSNNRHRHIRRSLLLLTTPQTTSRRLMITGLSYAPRETVLEETSCDTNTNTTTITDNDNATPITTTCRVIEGGVTLFVNDDENDEATTQDMHEVLRTIQMAMQENPKIFLSLDPSIVKITYMGPYSIIGTNESETTHINDSKSTSTSTRTRMELPDIMAAASKYTHEVRDSHAGQDGIPDDPNNKDNTSGSYAEQGEAILVESFLMGGLVISVAIVAVVGYGSGQFNGGGGHRRINRGDASPQDGSTTHAWVDDNTAPGFDRAEML</sequence>
<feature type="region of interest" description="Disordered" evidence="6">
    <location>
        <begin position="507"/>
        <end position="546"/>
    </location>
</feature>
<evidence type="ECO:0000259" key="8">
    <source>
        <dbReference type="PROSITE" id="PS50059"/>
    </source>
</evidence>
<dbReference type="InterPro" id="IPR050689">
    <property type="entry name" value="FKBP-type_PPIase"/>
</dbReference>
<gene>
    <name evidence="9" type="ORF">ASEP1449_LOCUS18346</name>
</gene>
<accession>A0A7S2UPR6</accession>
<name>A0A7S2UPR6_9STRA</name>